<accession>A0AAD6Y2T2</accession>
<proteinExistence type="predicted"/>
<feature type="non-terminal residue" evidence="1">
    <location>
        <position position="1"/>
    </location>
</feature>
<evidence type="ECO:0000313" key="2">
    <source>
        <dbReference type="Proteomes" id="UP001219525"/>
    </source>
</evidence>
<reference evidence="1" key="1">
    <citation type="submission" date="2023-03" db="EMBL/GenBank/DDBJ databases">
        <title>Massive genome expansion in bonnet fungi (Mycena s.s.) driven by repeated elements and novel gene families across ecological guilds.</title>
        <authorList>
            <consortium name="Lawrence Berkeley National Laboratory"/>
            <person name="Harder C.B."/>
            <person name="Miyauchi S."/>
            <person name="Viragh M."/>
            <person name="Kuo A."/>
            <person name="Thoen E."/>
            <person name="Andreopoulos B."/>
            <person name="Lu D."/>
            <person name="Skrede I."/>
            <person name="Drula E."/>
            <person name="Henrissat B."/>
            <person name="Morin E."/>
            <person name="Kohler A."/>
            <person name="Barry K."/>
            <person name="LaButti K."/>
            <person name="Morin E."/>
            <person name="Salamov A."/>
            <person name="Lipzen A."/>
            <person name="Mereny Z."/>
            <person name="Hegedus B."/>
            <person name="Baldrian P."/>
            <person name="Stursova M."/>
            <person name="Weitz H."/>
            <person name="Taylor A."/>
            <person name="Grigoriev I.V."/>
            <person name="Nagy L.G."/>
            <person name="Martin F."/>
            <person name="Kauserud H."/>
        </authorList>
    </citation>
    <scope>NUCLEOTIDE SEQUENCE</scope>
    <source>
        <strain evidence="1">9144</strain>
    </source>
</reference>
<dbReference type="AlphaFoldDB" id="A0AAD6Y2T2"/>
<name>A0AAD6Y2T2_9AGAR</name>
<protein>
    <submittedName>
        <fullName evidence="1">Uncharacterized protein</fullName>
    </submittedName>
</protein>
<sequence length="50" mass="6053">FSTRSERFMDAYRKGLDGVQATWAAKRYRGHRMLPRNILELFDRFFQGKK</sequence>
<organism evidence="1 2">
    <name type="scientific">Mycena pura</name>
    <dbReference type="NCBI Taxonomy" id="153505"/>
    <lineage>
        <taxon>Eukaryota</taxon>
        <taxon>Fungi</taxon>
        <taxon>Dikarya</taxon>
        <taxon>Basidiomycota</taxon>
        <taxon>Agaricomycotina</taxon>
        <taxon>Agaricomycetes</taxon>
        <taxon>Agaricomycetidae</taxon>
        <taxon>Agaricales</taxon>
        <taxon>Marasmiineae</taxon>
        <taxon>Mycenaceae</taxon>
        <taxon>Mycena</taxon>
    </lineage>
</organism>
<dbReference type="Proteomes" id="UP001219525">
    <property type="component" value="Unassembled WGS sequence"/>
</dbReference>
<dbReference type="EMBL" id="JARJCW010000104">
    <property type="protein sequence ID" value="KAJ7193829.1"/>
    <property type="molecule type" value="Genomic_DNA"/>
</dbReference>
<keyword evidence="2" id="KW-1185">Reference proteome</keyword>
<comment type="caution">
    <text evidence="1">The sequence shown here is derived from an EMBL/GenBank/DDBJ whole genome shotgun (WGS) entry which is preliminary data.</text>
</comment>
<evidence type="ECO:0000313" key="1">
    <source>
        <dbReference type="EMBL" id="KAJ7193829.1"/>
    </source>
</evidence>
<gene>
    <name evidence="1" type="ORF">GGX14DRAFT_378605</name>
</gene>